<dbReference type="OrthoDB" id="10307180at2759"/>
<protein>
    <submittedName>
        <fullName evidence="3">Uncharacterized protein</fullName>
    </submittedName>
</protein>
<name>A0A5B0NA36_PUCGR</name>
<evidence type="ECO:0000256" key="1">
    <source>
        <dbReference type="SAM" id="MobiDB-lite"/>
    </source>
</evidence>
<evidence type="ECO:0000313" key="5">
    <source>
        <dbReference type="Proteomes" id="UP000324748"/>
    </source>
</evidence>
<proteinExistence type="predicted"/>
<reference evidence="5 6" key="1">
    <citation type="submission" date="2019-05" db="EMBL/GenBank/DDBJ databases">
        <title>Emergence of the Ug99 lineage of the wheat stem rust pathogen through somatic hybridization.</title>
        <authorList>
            <person name="Li F."/>
            <person name="Upadhyaya N.M."/>
            <person name="Sperschneider J."/>
            <person name="Matny O."/>
            <person name="Nguyen-Phuc H."/>
            <person name="Mago R."/>
            <person name="Raley C."/>
            <person name="Miller M.E."/>
            <person name="Silverstein K.A.T."/>
            <person name="Henningsen E."/>
            <person name="Hirsch C.D."/>
            <person name="Visser B."/>
            <person name="Pretorius Z.A."/>
            <person name="Steffenson B.J."/>
            <person name="Schwessinger B."/>
            <person name="Dodds P.N."/>
            <person name="Figueroa M."/>
        </authorList>
    </citation>
    <scope>NUCLEOTIDE SEQUENCE [LARGE SCALE GENOMIC DNA]</scope>
    <source>
        <strain evidence="4">21-0</strain>
        <strain evidence="3 6">Ug99</strain>
    </source>
</reference>
<dbReference type="EMBL" id="VDEP01000413">
    <property type="protein sequence ID" value="KAA1086147.1"/>
    <property type="molecule type" value="Genomic_DNA"/>
</dbReference>
<keyword evidence="2" id="KW-0732">Signal</keyword>
<organism evidence="3 6">
    <name type="scientific">Puccinia graminis f. sp. tritici</name>
    <dbReference type="NCBI Taxonomy" id="56615"/>
    <lineage>
        <taxon>Eukaryota</taxon>
        <taxon>Fungi</taxon>
        <taxon>Dikarya</taxon>
        <taxon>Basidiomycota</taxon>
        <taxon>Pucciniomycotina</taxon>
        <taxon>Pucciniomycetes</taxon>
        <taxon>Pucciniales</taxon>
        <taxon>Pucciniaceae</taxon>
        <taxon>Puccinia</taxon>
    </lineage>
</organism>
<feature type="compositionally biased region" description="Polar residues" evidence="1">
    <location>
        <begin position="44"/>
        <end position="55"/>
    </location>
</feature>
<dbReference type="AlphaFoldDB" id="A0A5B0NA36"/>
<feature type="signal peptide" evidence="2">
    <location>
        <begin position="1"/>
        <end position="27"/>
    </location>
</feature>
<sequence length="200" mass="21283">MPIPPDEISQATSLLELFLSLAVPTGAVTCPLEHWCSTQSPITPGRSSLEMSPSASPAAAINLTPSPCRPHAWHKAGAIASSHTSQSPLRGRPTQPLSCRPTDPKDPFLATTSRPPRDLTRPTQASPWRPHAAAITPHRRSVNLAMDTGRTPCAYPPWRADGASAGACGMTPSGRPELPVVLMRPRRRPAQSTGDITRSA</sequence>
<feature type="compositionally biased region" description="Polar residues" evidence="1">
    <location>
        <begin position="190"/>
        <end position="200"/>
    </location>
</feature>
<evidence type="ECO:0000313" key="6">
    <source>
        <dbReference type="Proteomes" id="UP000325313"/>
    </source>
</evidence>
<evidence type="ECO:0000313" key="3">
    <source>
        <dbReference type="EMBL" id="KAA1086147.1"/>
    </source>
</evidence>
<accession>A0A5B0NA36</accession>
<feature type="region of interest" description="Disordered" evidence="1">
    <location>
        <begin position="44"/>
        <end position="130"/>
    </location>
</feature>
<comment type="caution">
    <text evidence="3">The sequence shown here is derived from an EMBL/GenBank/DDBJ whole genome shotgun (WGS) entry which is preliminary data.</text>
</comment>
<feature type="region of interest" description="Disordered" evidence="1">
    <location>
        <begin position="166"/>
        <end position="200"/>
    </location>
</feature>
<dbReference type="EMBL" id="VSWC01000027">
    <property type="protein sequence ID" value="KAA1110996.1"/>
    <property type="molecule type" value="Genomic_DNA"/>
</dbReference>
<gene>
    <name evidence="4" type="ORF">PGT21_035491</name>
    <name evidence="3" type="ORF">PGTUg99_011600</name>
</gene>
<dbReference type="Proteomes" id="UP000324748">
    <property type="component" value="Unassembled WGS sequence"/>
</dbReference>
<evidence type="ECO:0000256" key="2">
    <source>
        <dbReference type="SAM" id="SignalP"/>
    </source>
</evidence>
<dbReference type="Proteomes" id="UP000325313">
    <property type="component" value="Unassembled WGS sequence"/>
</dbReference>
<evidence type="ECO:0000313" key="4">
    <source>
        <dbReference type="EMBL" id="KAA1110996.1"/>
    </source>
</evidence>
<feature type="chain" id="PRO_5036366231" evidence="2">
    <location>
        <begin position="28"/>
        <end position="200"/>
    </location>
</feature>
<keyword evidence="5" id="KW-1185">Reference proteome</keyword>